<name>E1A164_9CAUD</name>
<organism evidence="1 2">
    <name type="scientific">Aeromonas phage phiAS4</name>
    <dbReference type="NCBI Taxonomy" id="879628"/>
    <lineage>
        <taxon>Viruses</taxon>
        <taxon>Duplodnaviria</taxon>
        <taxon>Heunggongvirae</taxon>
        <taxon>Uroviricota</taxon>
        <taxon>Caudoviricetes</taxon>
        <taxon>Pantevenvirales</taxon>
        <taxon>Straboviridae</taxon>
        <taxon>Tulanevirus</taxon>
        <taxon>Tulanevirus as4</taxon>
    </lineage>
</organism>
<evidence type="ECO:0000313" key="2">
    <source>
        <dbReference type="Proteomes" id="UP000002235"/>
    </source>
</evidence>
<gene>
    <name evidence="1" type="ORF">phiAS4_ORF0016</name>
</gene>
<dbReference type="Proteomes" id="UP000002235">
    <property type="component" value="Segment"/>
</dbReference>
<dbReference type="EMBL" id="HM452125">
    <property type="protein sequence ID" value="ADM79588.1"/>
    <property type="molecule type" value="Genomic_DNA"/>
</dbReference>
<protein>
    <submittedName>
        <fullName evidence="1">Uncharacterized protein</fullName>
    </submittedName>
</protein>
<keyword evidence="2" id="KW-1185">Reference proteome</keyword>
<accession>E1A164</accession>
<dbReference type="GeneID" id="9861151"/>
<reference evidence="1 2" key="1">
    <citation type="journal article" date="2012" name="Arch. Virol.">
        <title>Complete genomic sequence of a T4-like bacteriophage, phiAS4, infecting Aeromonas salmonicida subsp. salmonicida.</title>
        <authorList>
            <person name="Kim J.H."/>
            <person name="Son J.S."/>
            <person name="Choi Y.J."/>
            <person name="Choresca C.H."/>
            <person name="Shin S.P."/>
            <person name="Han J.E."/>
            <person name="Jun J.W."/>
            <person name="Park S.C."/>
        </authorList>
    </citation>
    <scope>NUCLEOTIDE SEQUENCE [LARGE SCALE GENOMIC DNA]</scope>
</reference>
<proteinExistence type="predicted"/>
<dbReference type="RefSeq" id="YP_003969034.1">
    <property type="nucleotide sequence ID" value="NC_014635.1"/>
</dbReference>
<sequence length="98" mass="11271">MKTNTHHVTAIDAPCVGTFELEPAKLADSKYTFEEVMHRIGYTMVDSLATLESSLEGIEALVYENMITFPCWVKRVGNHFDEMYDVNWVFFDFVPLSE</sequence>
<evidence type="ECO:0000313" key="1">
    <source>
        <dbReference type="EMBL" id="ADM79588.1"/>
    </source>
</evidence>
<dbReference type="KEGG" id="vg:9861151"/>